<feature type="transmembrane region" description="Helical" evidence="2">
    <location>
        <begin position="202"/>
        <end position="220"/>
    </location>
</feature>
<evidence type="ECO:0000256" key="2">
    <source>
        <dbReference type="SAM" id="Phobius"/>
    </source>
</evidence>
<feature type="region of interest" description="Disordered" evidence="1">
    <location>
        <begin position="1"/>
        <end position="21"/>
    </location>
</feature>
<evidence type="ECO:0000313" key="3">
    <source>
        <dbReference type="EMBL" id="MED6223705.1"/>
    </source>
</evidence>
<name>A0ABU6ZP72_9FABA</name>
<proteinExistence type="predicted"/>
<comment type="caution">
    <text evidence="3">The sequence shown here is derived from an EMBL/GenBank/DDBJ whole genome shotgun (WGS) entry which is preliminary data.</text>
</comment>
<reference evidence="3 4" key="1">
    <citation type="journal article" date="2023" name="Plants (Basel)">
        <title>Bridging the Gap: Combining Genomics and Transcriptomics Approaches to Understand Stylosanthes scabra, an Orphan Legume from the Brazilian Caatinga.</title>
        <authorList>
            <person name="Ferreira-Neto J.R.C."/>
            <person name="da Silva M.D."/>
            <person name="Binneck E."/>
            <person name="de Melo N.F."/>
            <person name="da Silva R.H."/>
            <person name="de Melo A.L.T.M."/>
            <person name="Pandolfi V."/>
            <person name="Bustamante F.O."/>
            <person name="Brasileiro-Vidal A.C."/>
            <person name="Benko-Iseppon A.M."/>
        </authorList>
    </citation>
    <scope>NUCLEOTIDE SEQUENCE [LARGE SCALE GENOMIC DNA]</scope>
    <source>
        <tissue evidence="3">Leaves</tissue>
    </source>
</reference>
<feature type="compositionally biased region" description="Polar residues" evidence="1">
    <location>
        <begin position="1"/>
        <end position="11"/>
    </location>
</feature>
<gene>
    <name evidence="3" type="ORF">PIB30_076697</name>
</gene>
<keyword evidence="2" id="KW-1133">Transmembrane helix</keyword>
<sequence length="334" mass="39329">MGNAKSAQQRTIHTHHGSNSGSNELLSLKFSDITTLAKNIMLQKWGYTTLAKNIMLPYYGVWTHLRRMDHVRKNRDLELENREKFHAGYRYGSPRVVTDTFEWLRSLWDLLRLYHIFPILDDLFFLVGHLFMALFSKNWASRLVRNIAPTRELESFGPSLRGDLFDAFQMVCELSDCFTVSSSRFLQCRYFLPFFSVYIRNFRAALVLHFAFGLFIYEMAKKKSCQNIRIPCVLSAAERDLYASDELPELRREMRLTEEVAPERDYMLEAADPSDRLSLQAPEDRTHFRWVYVELFTRLGVRLPFTDFQREVMARCRVAASQLHLNSWGFLRTF</sequence>
<keyword evidence="2" id="KW-0812">Transmembrane</keyword>
<dbReference type="EMBL" id="JASCZI010272872">
    <property type="protein sequence ID" value="MED6223705.1"/>
    <property type="molecule type" value="Genomic_DNA"/>
</dbReference>
<evidence type="ECO:0000256" key="1">
    <source>
        <dbReference type="SAM" id="MobiDB-lite"/>
    </source>
</evidence>
<keyword evidence="4" id="KW-1185">Reference proteome</keyword>
<dbReference type="Proteomes" id="UP001341840">
    <property type="component" value="Unassembled WGS sequence"/>
</dbReference>
<protein>
    <submittedName>
        <fullName evidence="3">Uncharacterized protein</fullName>
    </submittedName>
</protein>
<organism evidence="3 4">
    <name type="scientific">Stylosanthes scabra</name>
    <dbReference type="NCBI Taxonomy" id="79078"/>
    <lineage>
        <taxon>Eukaryota</taxon>
        <taxon>Viridiplantae</taxon>
        <taxon>Streptophyta</taxon>
        <taxon>Embryophyta</taxon>
        <taxon>Tracheophyta</taxon>
        <taxon>Spermatophyta</taxon>
        <taxon>Magnoliopsida</taxon>
        <taxon>eudicotyledons</taxon>
        <taxon>Gunneridae</taxon>
        <taxon>Pentapetalae</taxon>
        <taxon>rosids</taxon>
        <taxon>fabids</taxon>
        <taxon>Fabales</taxon>
        <taxon>Fabaceae</taxon>
        <taxon>Papilionoideae</taxon>
        <taxon>50 kb inversion clade</taxon>
        <taxon>dalbergioids sensu lato</taxon>
        <taxon>Dalbergieae</taxon>
        <taxon>Pterocarpus clade</taxon>
        <taxon>Stylosanthes</taxon>
    </lineage>
</organism>
<feature type="transmembrane region" description="Helical" evidence="2">
    <location>
        <begin position="113"/>
        <end position="135"/>
    </location>
</feature>
<keyword evidence="2" id="KW-0472">Membrane</keyword>
<accession>A0ABU6ZP72</accession>
<evidence type="ECO:0000313" key="4">
    <source>
        <dbReference type="Proteomes" id="UP001341840"/>
    </source>
</evidence>